<keyword evidence="4" id="KW-1185">Reference proteome</keyword>
<dbReference type="HOGENOM" id="CLU_1015755_0_0_1"/>
<feature type="region of interest" description="Disordered" evidence="1">
    <location>
        <begin position="182"/>
        <end position="257"/>
    </location>
</feature>
<feature type="chain" id="PRO_5002238767" description="Ig-like domain-containing protein" evidence="2">
    <location>
        <begin position="17"/>
        <end position="280"/>
    </location>
</feature>
<feature type="compositionally biased region" description="Polar residues" evidence="1">
    <location>
        <begin position="243"/>
        <end position="255"/>
    </location>
</feature>
<accession>A0A0D2B117</accession>
<protein>
    <recommendedName>
        <fullName evidence="5">Ig-like domain-containing protein</fullName>
    </recommendedName>
</protein>
<evidence type="ECO:0000256" key="2">
    <source>
        <dbReference type="SAM" id="SignalP"/>
    </source>
</evidence>
<feature type="compositionally biased region" description="Low complexity" evidence="1">
    <location>
        <begin position="212"/>
        <end position="242"/>
    </location>
</feature>
<evidence type="ECO:0008006" key="5">
    <source>
        <dbReference type="Google" id="ProtNLM"/>
    </source>
</evidence>
<dbReference type="RefSeq" id="XP_016266052.1">
    <property type="nucleotide sequence ID" value="XM_016402155.1"/>
</dbReference>
<evidence type="ECO:0000256" key="1">
    <source>
        <dbReference type="SAM" id="MobiDB-lite"/>
    </source>
</evidence>
<organism evidence="3 4">
    <name type="scientific">Exophiala oligosperma</name>
    <dbReference type="NCBI Taxonomy" id="215243"/>
    <lineage>
        <taxon>Eukaryota</taxon>
        <taxon>Fungi</taxon>
        <taxon>Dikarya</taxon>
        <taxon>Ascomycota</taxon>
        <taxon>Pezizomycotina</taxon>
        <taxon>Eurotiomycetes</taxon>
        <taxon>Chaetothyriomycetidae</taxon>
        <taxon>Chaetothyriales</taxon>
        <taxon>Herpotrichiellaceae</taxon>
        <taxon>Exophiala</taxon>
    </lineage>
</organism>
<evidence type="ECO:0000313" key="3">
    <source>
        <dbReference type="EMBL" id="KIW45836.1"/>
    </source>
</evidence>
<keyword evidence="2" id="KW-0732">Signal</keyword>
<sequence>MLTQILLLTGASLALAQSATTAALPAGSPITIVGGSYNGQQIAGKHVGAAQNYQVALSQRTGSSVVSGGDQFYFNSTSNLFMDTTVVSGQGLPCYVIKQSEISGNAGPLECGAATDASYPMAGSLGNDGTVQITGVQSWWVCSVNATQPYGVIPATVVGGFSSAVPSGPGITNCEAITGLKLGGGGSSSTTSSPVPPPTSSVTSTPAPPPSTTNSGNNWGTSTTMTSAAPVTTTMSMPPSSSWGSQTQPAPSTYTGGAAPAWKDISKVGMVIAGGVAMLL</sequence>
<dbReference type="EMBL" id="KN847333">
    <property type="protein sequence ID" value="KIW45836.1"/>
    <property type="molecule type" value="Genomic_DNA"/>
</dbReference>
<gene>
    <name evidence="3" type="ORF">PV06_01547</name>
</gene>
<dbReference type="VEuPathDB" id="FungiDB:PV06_01547"/>
<name>A0A0D2B117_9EURO</name>
<dbReference type="AlphaFoldDB" id="A0A0D2B117"/>
<evidence type="ECO:0000313" key="4">
    <source>
        <dbReference type="Proteomes" id="UP000053342"/>
    </source>
</evidence>
<dbReference type="Proteomes" id="UP000053342">
    <property type="component" value="Unassembled WGS sequence"/>
</dbReference>
<dbReference type="STRING" id="215243.A0A0D2B117"/>
<dbReference type="OrthoDB" id="4119673at2759"/>
<proteinExistence type="predicted"/>
<dbReference type="GeneID" id="27353621"/>
<feature type="signal peptide" evidence="2">
    <location>
        <begin position="1"/>
        <end position="16"/>
    </location>
</feature>
<reference evidence="3 4" key="1">
    <citation type="submission" date="2015-01" db="EMBL/GenBank/DDBJ databases">
        <title>The Genome Sequence of Exophiala oligosperma CBS72588.</title>
        <authorList>
            <consortium name="The Broad Institute Genomics Platform"/>
            <person name="Cuomo C."/>
            <person name="de Hoog S."/>
            <person name="Gorbushina A."/>
            <person name="Stielow B."/>
            <person name="Teixiera M."/>
            <person name="Abouelleil A."/>
            <person name="Chapman S.B."/>
            <person name="Priest M."/>
            <person name="Young S.K."/>
            <person name="Wortman J."/>
            <person name="Nusbaum C."/>
            <person name="Birren B."/>
        </authorList>
    </citation>
    <scope>NUCLEOTIDE SEQUENCE [LARGE SCALE GENOMIC DNA]</scope>
    <source>
        <strain evidence="3 4">CBS 72588</strain>
    </source>
</reference>